<evidence type="ECO:0000313" key="2">
    <source>
        <dbReference type="EMBL" id="KAG1818669.1"/>
    </source>
</evidence>
<keyword evidence="3" id="KW-1185">Reference proteome</keyword>
<dbReference type="RefSeq" id="XP_041194541.1">
    <property type="nucleotide sequence ID" value="XM_041332746.1"/>
</dbReference>
<comment type="caution">
    <text evidence="2">The sequence shown here is derived from an EMBL/GenBank/DDBJ whole genome shotgun (WGS) entry which is preliminary data.</text>
</comment>
<sequence>MQLSVLFSALRHPRQELSRNVPMLQYIAQIKESKKREELEEDVVEYFIPHCGTECLAEGRKRELQSGVDNYDDPDDKRELQSGVDDYDDLDNKRELQSGVDDYDDPDDKRELQSGVEDYV</sequence>
<dbReference type="Proteomes" id="UP000807769">
    <property type="component" value="Unassembled WGS sequence"/>
</dbReference>
<dbReference type="GeneID" id="64626763"/>
<dbReference type="AlphaFoldDB" id="A0A9P7JEL9"/>
<gene>
    <name evidence="2" type="ORF">BJ212DRAFT_1298728</name>
</gene>
<evidence type="ECO:0000313" key="3">
    <source>
        <dbReference type="Proteomes" id="UP000807769"/>
    </source>
</evidence>
<organism evidence="2 3">
    <name type="scientific">Suillus subaureus</name>
    <dbReference type="NCBI Taxonomy" id="48587"/>
    <lineage>
        <taxon>Eukaryota</taxon>
        <taxon>Fungi</taxon>
        <taxon>Dikarya</taxon>
        <taxon>Basidiomycota</taxon>
        <taxon>Agaricomycotina</taxon>
        <taxon>Agaricomycetes</taxon>
        <taxon>Agaricomycetidae</taxon>
        <taxon>Boletales</taxon>
        <taxon>Suillineae</taxon>
        <taxon>Suillaceae</taxon>
        <taxon>Suillus</taxon>
    </lineage>
</organism>
<name>A0A9P7JEL9_9AGAM</name>
<evidence type="ECO:0000256" key="1">
    <source>
        <dbReference type="SAM" id="MobiDB-lite"/>
    </source>
</evidence>
<protein>
    <submittedName>
        <fullName evidence="2">Uncharacterized protein</fullName>
    </submittedName>
</protein>
<dbReference type="OrthoDB" id="2680392at2759"/>
<dbReference type="EMBL" id="JABBWG010000011">
    <property type="protein sequence ID" value="KAG1818669.1"/>
    <property type="molecule type" value="Genomic_DNA"/>
</dbReference>
<feature type="region of interest" description="Disordered" evidence="1">
    <location>
        <begin position="66"/>
        <end position="120"/>
    </location>
</feature>
<accession>A0A9P7JEL9</accession>
<reference evidence="2" key="1">
    <citation type="journal article" date="2020" name="New Phytol.">
        <title>Comparative genomics reveals dynamic genome evolution in host specialist ectomycorrhizal fungi.</title>
        <authorList>
            <person name="Lofgren L.A."/>
            <person name="Nguyen N.H."/>
            <person name="Vilgalys R."/>
            <person name="Ruytinx J."/>
            <person name="Liao H.L."/>
            <person name="Branco S."/>
            <person name="Kuo A."/>
            <person name="LaButti K."/>
            <person name="Lipzen A."/>
            <person name="Andreopoulos W."/>
            <person name="Pangilinan J."/>
            <person name="Riley R."/>
            <person name="Hundley H."/>
            <person name="Na H."/>
            <person name="Barry K."/>
            <person name="Grigoriev I.V."/>
            <person name="Stajich J.E."/>
            <person name="Kennedy P.G."/>
        </authorList>
    </citation>
    <scope>NUCLEOTIDE SEQUENCE</scope>
    <source>
        <strain evidence="2">MN1</strain>
    </source>
</reference>
<proteinExistence type="predicted"/>